<dbReference type="Pfam" id="PF07603">
    <property type="entry name" value="Lcl_C"/>
    <property type="match status" value="1"/>
</dbReference>
<evidence type="ECO:0000256" key="1">
    <source>
        <dbReference type="SAM" id="SignalP"/>
    </source>
</evidence>
<dbReference type="InterPro" id="IPR011460">
    <property type="entry name" value="Lcl_C"/>
</dbReference>
<keyword evidence="4" id="KW-1185">Reference proteome</keyword>
<dbReference type="RefSeq" id="WP_091453458.1">
    <property type="nucleotide sequence ID" value="NZ_FOGD01000002.1"/>
</dbReference>
<evidence type="ECO:0000259" key="2">
    <source>
        <dbReference type="Pfam" id="PF07603"/>
    </source>
</evidence>
<name>A0A1H9HPQ6_9BURK</name>
<dbReference type="EMBL" id="FOGD01000002">
    <property type="protein sequence ID" value="SEQ64246.1"/>
    <property type="molecule type" value="Genomic_DNA"/>
</dbReference>
<dbReference type="Proteomes" id="UP000199766">
    <property type="component" value="Unassembled WGS sequence"/>
</dbReference>
<feature type="signal peptide" evidence="1">
    <location>
        <begin position="1"/>
        <end position="31"/>
    </location>
</feature>
<gene>
    <name evidence="3" type="ORF">SAMN02982919_00877</name>
</gene>
<dbReference type="OrthoDB" id="8555302at2"/>
<reference evidence="3 4" key="1">
    <citation type="submission" date="2016-10" db="EMBL/GenBank/DDBJ databases">
        <authorList>
            <person name="de Groot N.N."/>
        </authorList>
    </citation>
    <scope>NUCLEOTIDE SEQUENCE [LARGE SCALE GENOMIC DNA]</scope>
    <source>
        <strain evidence="3 4">ATCC 35958</strain>
    </source>
</reference>
<feature type="domain" description="Lcl C-terminal" evidence="2">
    <location>
        <begin position="71"/>
        <end position="219"/>
    </location>
</feature>
<protein>
    <recommendedName>
        <fullName evidence="2">Lcl C-terminal domain-containing protein</fullName>
    </recommendedName>
</protein>
<feature type="chain" id="PRO_5011783766" description="Lcl C-terminal domain-containing protein" evidence="1">
    <location>
        <begin position="32"/>
        <end position="222"/>
    </location>
</feature>
<evidence type="ECO:0000313" key="4">
    <source>
        <dbReference type="Proteomes" id="UP000199766"/>
    </source>
</evidence>
<organism evidence="3 4">
    <name type="scientific">Giesbergeria anulus</name>
    <dbReference type="NCBI Taxonomy" id="180197"/>
    <lineage>
        <taxon>Bacteria</taxon>
        <taxon>Pseudomonadati</taxon>
        <taxon>Pseudomonadota</taxon>
        <taxon>Betaproteobacteria</taxon>
        <taxon>Burkholderiales</taxon>
        <taxon>Comamonadaceae</taxon>
        <taxon>Giesbergeria</taxon>
    </lineage>
</organism>
<dbReference type="STRING" id="180197.SAMN02982919_00877"/>
<dbReference type="AlphaFoldDB" id="A0A1H9HPQ6"/>
<accession>A0A1H9HPQ6</accession>
<keyword evidence="1" id="KW-0732">Signal</keyword>
<sequence>MAPTMLHSTLFSSALCVVACLVLGAAPTKGAAQSAPAGVAVTITPIPASPSATPALPPVPPHLVVSADGNYVLDLRSRLIWPRCVEGMRWTGSTCIGFRMLFEYADAVELAAARSPAPGVRWRLPRVSELRHLVDKYSKPPGLHPGLFPQAPTDLHWTSTPSIQHSPGNQYDYANISQGRTGEGGSTLSPLLGWAFNPQTGEATGDLPKTTPLAVRLVRSFD</sequence>
<proteinExistence type="predicted"/>
<evidence type="ECO:0000313" key="3">
    <source>
        <dbReference type="EMBL" id="SEQ64246.1"/>
    </source>
</evidence>